<dbReference type="Pfam" id="PF00069">
    <property type="entry name" value="Pkinase"/>
    <property type="match status" value="1"/>
</dbReference>
<feature type="domain" description="Protein kinase" evidence="7">
    <location>
        <begin position="35"/>
        <end position="292"/>
    </location>
</feature>
<name>A0A1W1EHR6_9ZZZZ</name>
<dbReference type="GO" id="GO:0005524">
    <property type="term" value="F:ATP binding"/>
    <property type="evidence" value="ECO:0007669"/>
    <property type="project" value="UniProtKB-KW"/>
</dbReference>
<proteinExistence type="predicted"/>
<evidence type="ECO:0000256" key="3">
    <source>
        <dbReference type="ARBA" id="ARBA00022741"/>
    </source>
</evidence>
<keyword evidence="6" id="KW-1133">Transmembrane helix</keyword>
<evidence type="ECO:0000256" key="1">
    <source>
        <dbReference type="ARBA" id="ARBA00022527"/>
    </source>
</evidence>
<accession>A0A1W1EHR6</accession>
<keyword evidence="6" id="KW-0812">Transmembrane</keyword>
<keyword evidence="5" id="KW-0067">ATP-binding</keyword>
<dbReference type="InterPro" id="IPR011009">
    <property type="entry name" value="Kinase-like_dom_sf"/>
</dbReference>
<dbReference type="AlphaFoldDB" id="A0A1W1EHR6"/>
<feature type="transmembrane region" description="Helical" evidence="6">
    <location>
        <begin position="893"/>
        <end position="912"/>
    </location>
</feature>
<evidence type="ECO:0000259" key="7">
    <source>
        <dbReference type="PROSITE" id="PS50011"/>
    </source>
</evidence>
<dbReference type="PROSITE" id="PS50011">
    <property type="entry name" value="PROTEIN_KINASE_DOM"/>
    <property type="match status" value="1"/>
</dbReference>
<dbReference type="EMBL" id="FRYL01000007">
    <property type="protein sequence ID" value="SHO80399.1"/>
    <property type="molecule type" value="Genomic_DNA"/>
</dbReference>
<keyword evidence="1 8" id="KW-0723">Serine/threonine-protein kinase</keyword>
<dbReference type="SUPFAM" id="SSF56112">
    <property type="entry name" value="Protein kinase-like (PK-like)"/>
    <property type="match status" value="1"/>
</dbReference>
<evidence type="ECO:0000256" key="2">
    <source>
        <dbReference type="ARBA" id="ARBA00022679"/>
    </source>
</evidence>
<keyword evidence="6" id="KW-0472">Membrane</keyword>
<dbReference type="SMART" id="SM00220">
    <property type="entry name" value="S_TKc"/>
    <property type="match status" value="1"/>
</dbReference>
<dbReference type="PROSITE" id="PS00108">
    <property type="entry name" value="PROTEIN_KINASE_ST"/>
    <property type="match status" value="1"/>
</dbReference>
<organism evidence="8">
    <name type="scientific">hydrothermal vent metagenome</name>
    <dbReference type="NCBI Taxonomy" id="652676"/>
    <lineage>
        <taxon>unclassified sequences</taxon>
        <taxon>metagenomes</taxon>
        <taxon>ecological metagenomes</taxon>
    </lineage>
</organism>
<gene>
    <name evidence="8" type="ORF">MNB_SV-15-671</name>
</gene>
<keyword evidence="2" id="KW-0808">Transferase</keyword>
<keyword evidence="4 8" id="KW-0418">Kinase</keyword>
<protein>
    <submittedName>
        <fullName evidence="8">Serine/threonine protein kinase</fullName>
    </submittedName>
</protein>
<reference evidence="8" key="1">
    <citation type="submission" date="2016-10" db="EMBL/GenBank/DDBJ databases">
        <authorList>
            <person name="de Groot N.N."/>
        </authorList>
    </citation>
    <scope>NUCLEOTIDE SEQUENCE</scope>
</reference>
<evidence type="ECO:0000256" key="5">
    <source>
        <dbReference type="ARBA" id="ARBA00022840"/>
    </source>
</evidence>
<dbReference type="Gene3D" id="1.10.510.10">
    <property type="entry name" value="Transferase(Phosphotransferase) domain 1"/>
    <property type="match status" value="1"/>
</dbReference>
<dbReference type="PANTHER" id="PTHR24351">
    <property type="entry name" value="RIBOSOMAL PROTEIN S6 KINASE"/>
    <property type="match status" value="1"/>
</dbReference>
<dbReference type="InterPro" id="IPR000719">
    <property type="entry name" value="Prot_kinase_dom"/>
</dbReference>
<evidence type="ECO:0000256" key="6">
    <source>
        <dbReference type="SAM" id="Phobius"/>
    </source>
</evidence>
<dbReference type="GO" id="GO:0004674">
    <property type="term" value="F:protein serine/threonine kinase activity"/>
    <property type="evidence" value="ECO:0007669"/>
    <property type="project" value="UniProtKB-KW"/>
</dbReference>
<dbReference type="InterPro" id="IPR008271">
    <property type="entry name" value="Ser/Thr_kinase_AS"/>
</dbReference>
<feature type="transmembrane region" description="Helical" evidence="6">
    <location>
        <begin position="866"/>
        <end position="886"/>
    </location>
</feature>
<keyword evidence="3" id="KW-0547">Nucleotide-binding</keyword>
<evidence type="ECO:0000256" key="4">
    <source>
        <dbReference type="ARBA" id="ARBA00022777"/>
    </source>
</evidence>
<sequence length="949" mass="112702">MNSKTIIEQNSKTIIEGTTPDKNSNLHISTFQDYSIIKQFPTTGGEADIYLIEKDNQKYILKLYRFGIEPKSEIVEKLKFLSLNYPKDIIKIYDIALDTSTKRWYEIQEYIEFGSLEEFKESKLTQDELKDILVEISQMLHSIHSQNIIHRDLKPQNILIRKKSPLNLVITDFGISSLLDSELSKRMTSKSGTKIYFAPESFSGVIGREVDYWALGMILLELASGDNIFKELDENYIAYTISTKNIPIPKDIDSDFSYLIKGLLTRNPDNRWGYNEIVRWLKGDRDIALEYYSSDGEYEKPYLINGKKYYDLSELVTLFAINPKMWQEGKAHLNRGYITKWCENNGDFDRSIKIDELKKLKDSDFALFKLIYTYNHNLDFIIAGKLINSQNLMLFMGKYIKGECSNVEESIVHLTLSNKIMDYYSIFKDSTKKDDDFEKILKTIIDYYKNNNIYAMEKISDIMQFLKVAIDKDKYYFSYNILMADEKLLINREDFDRVNHRFTLPQYIIDMIDTLKFNRRSIKYLKKLLDFDYQAYYLPIDFNERLNSDFEDTIDKLEQFIKKDILDKELKDNFLPNSFRDKIRDLPFDEYLEYLTKLKRLERLNKSQFQKLQATYYMPKIDRDIQEFEEFASQIGFVNDLMIDGLLIEKEIFNSLSDFIPQDIQKSIKSGKYDLSIAKEINKLKEFDMQRYILPDNFTIQIQNNFSKVIDNLENFLSKELYKNVFIPKRLNELLLSSSFTNYINISKLINDTQMQKEDILELQNDKPFLDTIKLNLDDINKLDEKDLKFIKKIRDANIDRKAYVQMIEIYDEVMKSKSDKIKKYFKELKSLNSRWNNIDTKIINYIYNHKINIRTTYESTNYKSFSHFFTILSKISLAITIFLIWSSREHNIILYFTILAIYIPIITITLFNDKDIKFIQIYTNPFQIVLNNIERNDEFIRRVNRVIK</sequence>
<evidence type="ECO:0000313" key="8">
    <source>
        <dbReference type="EMBL" id="SHO80399.1"/>
    </source>
</evidence>
<dbReference type="CDD" id="cd14014">
    <property type="entry name" value="STKc_PknB_like"/>
    <property type="match status" value="1"/>
</dbReference>